<dbReference type="EMBL" id="JAPNTZ010000002">
    <property type="protein sequence ID" value="MCY1137321.1"/>
    <property type="molecule type" value="Genomic_DNA"/>
</dbReference>
<protein>
    <submittedName>
        <fullName evidence="2">Uncharacterized protein</fullName>
    </submittedName>
</protein>
<feature type="signal peptide" evidence="1">
    <location>
        <begin position="1"/>
        <end position="35"/>
    </location>
</feature>
<proteinExistence type="predicted"/>
<evidence type="ECO:0000256" key="1">
    <source>
        <dbReference type="SAM" id="SignalP"/>
    </source>
</evidence>
<comment type="caution">
    <text evidence="2">The sequence shown here is derived from an EMBL/GenBank/DDBJ whole genome shotgun (WGS) entry which is preliminary data.</text>
</comment>
<dbReference type="RefSeq" id="WP_267561260.1">
    <property type="nucleotide sequence ID" value="NZ_JAPNTZ010000002.1"/>
</dbReference>
<sequence>MTAGEVQVKVRKVALWCAMAALAAGLTGLMPTVSAAQIDSSGSSATKRLPACAPARASTRAPAGRAGPQAPGACRATGHILESGVRLSGRGQGGVTPSGYHHLGANTSGEWAGVSGRMSVVDGSVRARSYDFVAGRFMAKRNMGRGNIAWLEAGWAETGWAGPGRQQIYTFNTNTKTWQFYGQYAVKPGDKIWIDLHSDPSGLWSAWLWWGDRWNLLTAQLLPIGRTATVEQYVEVHVDAGKPGLIDVPPVMVDNVRLRPGEGGEAKLWREDVPTLTGTDPAQRRLNGGFCLDWLTRYDTWTAGDCGSDKG</sequence>
<evidence type="ECO:0000313" key="2">
    <source>
        <dbReference type="EMBL" id="MCY1137321.1"/>
    </source>
</evidence>
<name>A0ABT4ASU9_9ACTN</name>
<accession>A0ABT4ASU9</accession>
<reference evidence="2" key="1">
    <citation type="submission" date="2022-11" db="EMBL/GenBank/DDBJ databases">
        <authorList>
            <person name="Somphong A."/>
            <person name="Phongsopitanun W."/>
        </authorList>
    </citation>
    <scope>NUCLEOTIDE SEQUENCE</scope>
    <source>
        <strain evidence="2">Pm04-4</strain>
    </source>
</reference>
<keyword evidence="3" id="KW-1185">Reference proteome</keyword>
<organism evidence="2 3">
    <name type="scientific">Paractinoplanes pyxinae</name>
    <dbReference type="NCBI Taxonomy" id="2997416"/>
    <lineage>
        <taxon>Bacteria</taxon>
        <taxon>Bacillati</taxon>
        <taxon>Actinomycetota</taxon>
        <taxon>Actinomycetes</taxon>
        <taxon>Micromonosporales</taxon>
        <taxon>Micromonosporaceae</taxon>
        <taxon>Paractinoplanes</taxon>
    </lineage>
</organism>
<evidence type="ECO:0000313" key="3">
    <source>
        <dbReference type="Proteomes" id="UP001151002"/>
    </source>
</evidence>
<gene>
    <name evidence="2" type="ORF">OWR29_04860</name>
</gene>
<keyword evidence="1" id="KW-0732">Signal</keyword>
<dbReference type="Proteomes" id="UP001151002">
    <property type="component" value="Unassembled WGS sequence"/>
</dbReference>
<feature type="chain" id="PRO_5045249642" evidence="1">
    <location>
        <begin position="36"/>
        <end position="311"/>
    </location>
</feature>